<feature type="domain" description="TRAP C4-dicarboxylate transport system permease DctM subunit" evidence="8">
    <location>
        <begin position="8"/>
        <end position="416"/>
    </location>
</feature>
<comment type="function">
    <text evidence="7">Part of the tripartite ATP-independent periplasmic (TRAP) transport system.</text>
</comment>
<comment type="caution">
    <text evidence="7">Lacks conserved residue(s) required for the propagation of feature annotation.</text>
</comment>
<keyword evidence="3 7" id="KW-0997">Cell inner membrane</keyword>
<evidence type="ECO:0000313" key="9">
    <source>
        <dbReference type="EMBL" id="BCJ90645.1"/>
    </source>
</evidence>
<dbReference type="Pfam" id="PF06808">
    <property type="entry name" value="DctM"/>
    <property type="match status" value="1"/>
</dbReference>
<dbReference type="PIRSF" id="PIRSF006066">
    <property type="entry name" value="HI0050"/>
    <property type="match status" value="1"/>
</dbReference>
<comment type="subunit">
    <text evidence="7">The complex comprises the extracytoplasmic solute receptor protein and the two transmembrane proteins.</text>
</comment>
<feature type="transmembrane region" description="Helical" evidence="7">
    <location>
        <begin position="56"/>
        <end position="78"/>
    </location>
</feature>
<keyword evidence="10" id="KW-1185">Reference proteome</keyword>
<dbReference type="InterPro" id="IPR004681">
    <property type="entry name" value="TRAP_DctM"/>
</dbReference>
<name>A0A6S6QSP7_9HYPH</name>
<dbReference type="KEGG" id="tso:IZ6_13800"/>
<dbReference type="AlphaFoldDB" id="A0A6S6QSP7"/>
<reference evidence="9 10" key="1">
    <citation type="submission" date="2020-08" db="EMBL/GenBank/DDBJ databases">
        <title>Genome sequence of Rhizobiales bacterium strain IZ6.</title>
        <authorList>
            <person name="Nakai R."/>
            <person name="Naganuma T."/>
        </authorList>
    </citation>
    <scope>NUCLEOTIDE SEQUENCE [LARGE SCALE GENOMIC DNA]</scope>
    <source>
        <strain evidence="9 10">IZ6</strain>
    </source>
</reference>
<proteinExistence type="inferred from homology"/>
<dbReference type="RefSeq" id="WP_222877264.1">
    <property type="nucleotide sequence ID" value="NZ_AP023361.1"/>
</dbReference>
<keyword evidence="5 7" id="KW-1133">Transmembrane helix</keyword>
<keyword evidence="2" id="KW-1003">Cell membrane</keyword>
<evidence type="ECO:0000256" key="7">
    <source>
        <dbReference type="RuleBase" id="RU369079"/>
    </source>
</evidence>
<feature type="transmembrane region" description="Helical" evidence="7">
    <location>
        <begin position="278"/>
        <end position="302"/>
    </location>
</feature>
<gene>
    <name evidence="9" type="ORF">IZ6_13800</name>
</gene>
<comment type="similarity">
    <text evidence="7">Belongs to the TRAP transporter large permease family.</text>
</comment>
<evidence type="ECO:0000256" key="6">
    <source>
        <dbReference type="ARBA" id="ARBA00023136"/>
    </source>
</evidence>
<dbReference type="InterPro" id="IPR010656">
    <property type="entry name" value="DctM"/>
</dbReference>
<evidence type="ECO:0000256" key="1">
    <source>
        <dbReference type="ARBA" id="ARBA00004429"/>
    </source>
</evidence>
<accession>A0A6S6QSP7</accession>
<dbReference type="EMBL" id="AP023361">
    <property type="protein sequence ID" value="BCJ90645.1"/>
    <property type="molecule type" value="Genomic_DNA"/>
</dbReference>
<evidence type="ECO:0000256" key="4">
    <source>
        <dbReference type="ARBA" id="ARBA00022692"/>
    </source>
</evidence>
<dbReference type="GO" id="GO:0005886">
    <property type="term" value="C:plasma membrane"/>
    <property type="evidence" value="ECO:0007669"/>
    <property type="project" value="UniProtKB-SubCell"/>
</dbReference>
<feature type="transmembrane region" description="Helical" evidence="7">
    <location>
        <begin position="399"/>
        <end position="420"/>
    </location>
</feature>
<feature type="transmembrane region" description="Helical" evidence="7">
    <location>
        <begin position="213"/>
        <end position="235"/>
    </location>
</feature>
<keyword evidence="7" id="KW-0813">Transport</keyword>
<comment type="subcellular location">
    <subcellularLocation>
        <location evidence="1 7">Cell inner membrane</location>
        <topology evidence="1 7">Multi-pass membrane protein</topology>
    </subcellularLocation>
</comment>
<feature type="transmembrane region" description="Helical" evidence="7">
    <location>
        <begin position="241"/>
        <end position="257"/>
    </location>
</feature>
<evidence type="ECO:0000313" key="10">
    <source>
        <dbReference type="Proteomes" id="UP000515317"/>
    </source>
</evidence>
<keyword evidence="6 7" id="KW-0472">Membrane</keyword>
<feature type="transmembrane region" description="Helical" evidence="7">
    <location>
        <begin position="314"/>
        <end position="332"/>
    </location>
</feature>
<dbReference type="PANTHER" id="PTHR33362">
    <property type="entry name" value="SIALIC ACID TRAP TRANSPORTER PERMEASE PROTEIN SIAT-RELATED"/>
    <property type="match status" value="1"/>
</dbReference>
<feature type="transmembrane region" description="Helical" evidence="7">
    <location>
        <begin position="170"/>
        <end position="193"/>
    </location>
</feature>
<organism evidence="9 10">
    <name type="scientific">Terrihabitans soli</name>
    <dbReference type="NCBI Taxonomy" id="708113"/>
    <lineage>
        <taxon>Bacteria</taxon>
        <taxon>Pseudomonadati</taxon>
        <taxon>Pseudomonadota</taxon>
        <taxon>Alphaproteobacteria</taxon>
        <taxon>Hyphomicrobiales</taxon>
        <taxon>Terrihabitans</taxon>
    </lineage>
</organism>
<feature type="transmembrane region" description="Helical" evidence="7">
    <location>
        <begin position="6"/>
        <end position="35"/>
    </location>
</feature>
<dbReference type="PANTHER" id="PTHR33362:SF3">
    <property type="entry name" value="SIALIC ACID TRAP TRANSPORTER PERMEASE PROTEIN SIAT"/>
    <property type="match status" value="1"/>
</dbReference>
<evidence type="ECO:0000256" key="5">
    <source>
        <dbReference type="ARBA" id="ARBA00022989"/>
    </source>
</evidence>
<evidence type="ECO:0000259" key="8">
    <source>
        <dbReference type="Pfam" id="PF06808"/>
    </source>
</evidence>
<evidence type="ECO:0000256" key="2">
    <source>
        <dbReference type="ARBA" id="ARBA00022475"/>
    </source>
</evidence>
<keyword evidence="4 7" id="KW-0812">Transmembrane</keyword>
<protein>
    <recommendedName>
        <fullName evidence="7">TRAP transporter large permease protein</fullName>
    </recommendedName>
</protein>
<evidence type="ECO:0000256" key="3">
    <source>
        <dbReference type="ARBA" id="ARBA00022519"/>
    </source>
</evidence>
<dbReference type="NCBIfam" id="TIGR00786">
    <property type="entry name" value="dctM"/>
    <property type="match status" value="1"/>
</dbReference>
<dbReference type="Proteomes" id="UP000515317">
    <property type="component" value="Chromosome"/>
</dbReference>
<sequence>MIGALLGIVLLIILLILGVPMVAALLGSVAIGLYISGQWALVIPQAMVNGMSDYTLIALPLFVLAGVLMNVGGLSTRLFDFAHSLVGWMRGGLAQVDVLTSIFLGGMFGSSTADIAGTGSITIPAMKRAGYSPAFSAATCASSSGVGPMIPPSSPMILYSAVTGTSLGALFLAGVIPGILMGLIFMAVVFVLARRHNFPRHGNLSVSEILYTFNRALLSIGMPAIIVGGTSVGVFTPTEGSAFGVVYAGALSIFIYRSMGWTAFYKSCVSAVQLSGELLVMVGLSGTLGVSLASAGVPQALAGVIDVIAIGDSYFMRLAALMLLAIIAGMFLDPLIPVLVPVILPTLIAFQIDLIQFGVLMVMAVVIGQLHPPIGIASIIAGRIAGVDQIQVFRANMPFFIAIILFTLVLMAVPELSTWLPNYMKD</sequence>
<dbReference type="GO" id="GO:0022857">
    <property type="term" value="F:transmembrane transporter activity"/>
    <property type="evidence" value="ECO:0007669"/>
    <property type="project" value="UniProtKB-UniRule"/>
</dbReference>